<evidence type="ECO:0000313" key="3">
    <source>
        <dbReference type="EMBL" id="AXH29729.1"/>
    </source>
</evidence>
<dbReference type="RefSeq" id="WP_071629002.1">
    <property type="nucleotide sequence ID" value="NZ_CP022375.1"/>
</dbReference>
<dbReference type="PROSITE" id="PS51375">
    <property type="entry name" value="PPR"/>
    <property type="match status" value="3"/>
</dbReference>
<dbReference type="Gene3D" id="3.30.1370.110">
    <property type="match status" value="1"/>
</dbReference>
<dbReference type="Pfam" id="PF13041">
    <property type="entry name" value="PPR_2"/>
    <property type="match status" value="1"/>
</dbReference>
<proteinExistence type="predicted"/>
<dbReference type="PANTHER" id="PTHR47447">
    <property type="entry name" value="OS03G0856100 PROTEIN"/>
    <property type="match status" value="1"/>
</dbReference>
<organism evidence="3 4">
    <name type="scientific">Francisella opportunistica</name>
    <dbReference type="NCBI Taxonomy" id="2016517"/>
    <lineage>
        <taxon>Bacteria</taxon>
        <taxon>Pseudomonadati</taxon>
        <taxon>Pseudomonadota</taxon>
        <taxon>Gammaproteobacteria</taxon>
        <taxon>Thiotrichales</taxon>
        <taxon>Francisellaceae</taxon>
        <taxon>Francisella</taxon>
    </lineage>
</organism>
<evidence type="ECO:0000313" key="4">
    <source>
        <dbReference type="Proteomes" id="UP000253862"/>
    </source>
</evidence>
<dbReference type="InterPro" id="IPR036063">
    <property type="entry name" value="Smr_dom_sf"/>
</dbReference>
<sequence>MTYNSFIDAAGKNGEFEQAQKAFDQAKDDKLVDAVTYASFIDAAGRNGEFKQALQAFNDAKRYKLADAVTYASFINAAGKNGEFKQALQAFEEAKDYKLADAVTYNSFIDAAGKNGEFKQAQQAFKKAKQKKLANAVTYNSFIDVLMNSNLPENKKTQEAETLAQQYLYPNIDKWYERGIIDLHGQNESTTGLILRHYLKEKHFTGQQKTITFITGKGIHSKDNESIVRNTFLKFCKENKVKYIKIDNNQGIFIIKLKSSVAN</sequence>
<dbReference type="SMART" id="SM00463">
    <property type="entry name" value="SMR"/>
    <property type="match status" value="1"/>
</dbReference>
<reference evidence="3 4" key="1">
    <citation type="submission" date="2017-07" db="EMBL/GenBank/DDBJ databases">
        <title>Complete genome sequences and comparative analysis of the novel pathogen Francisella opportunistica.</title>
        <authorList>
            <person name="Dietrich E.A."/>
            <person name="Kingry L.C."/>
            <person name="Petersen J.M."/>
        </authorList>
    </citation>
    <scope>NUCLEOTIDE SEQUENCE [LARGE SCALE GENOMIC DNA]</scope>
    <source>
        <strain evidence="3 4">14-2155</strain>
    </source>
</reference>
<name>A0A345JQY3_9GAMM</name>
<dbReference type="SUPFAM" id="SSF81901">
    <property type="entry name" value="HCP-like"/>
    <property type="match status" value="1"/>
</dbReference>
<dbReference type="PANTHER" id="PTHR47447:SF17">
    <property type="entry name" value="OS12G0638900 PROTEIN"/>
    <property type="match status" value="1"/>
</dbReference>
<dbReference type="KEGG" id="foo:CGC45_03590"/>
<gene>
    <name evidence="3" type="ORF">CGC43_03605</name>
</gene>
<dbReference type="OrthoDB" id="5629792at2"/>
<dbReference type="InterPro" id="IPR002625">
    <property type="entry name" value="Smr_dom"/>
</dbReference>
<dbReference type="SUPFAM" id="SSF160443">
    <property type="entry name" value="SMR domain-like"/>
    <property type="match status" value="1"/>
</dbReference>
<feature type="domain" description="Smr" evidence="2">
    <location>
        <begin position="181"/>
        <end position="258"/>
    </location>
</feature>
<dbReference type="Proteomes" id="UP000253862">
    <property type="component" value="Chromosome"/>
</dbReference>
<dbReference type="InterPro" id="IPR002885">
    <property type="entry name" value="PPR_rpt"/>
</dbReference>
<dbReference type="AlphaFoldDB" id="A0A345JQY3"/>
<dbReference type="Pfam" id="PF01535">
    <property type="entry name" value="PPR"/>
    <property type="match status" value="3"/>
</dbReference>
<accession>A0A345JQY3</accession>
<dbReference type="InterPro" id="IPR011990">
    <property type="entry name" value="TPR-like_helical_dom_sf"/>
</dbReference>
<dbReference type="PROSITE" id="PS50828">
    <property type="entry name" value="SMR"/>
    <property type="match status" value="1"/>
</dbReference>
<evidence type="ECO:0000256" key="1">
    <source>
        <dbReference type="ARBA" id="ARBA00022737"/>
    </source>
</evidence>
<keyword evidence="1" id="KW-0677">Repeat</keyword>
<evidence type="ECO:0000259" key="2">
    <source>
        <dbReference type="PROSITE" id="PS50828"/>
    </source>
</evidence>
<dbReference type="NCBIfam" id="TIGR00756">
    <property type="entry name" value="PPR"/>
    <property type="match status" value="3"/>
</dbReference>
<protein>
    <recommendedName>
        <fullName evidence="2">Smr domain-containing protein</fullName>
    </recommendedName>
</protein>
<dbReference type="EMBL" id="CP022375">
    <property type="protein sequence ID" value="AXH29729.1"/>
    <property type="molecule type" value="Genomic_DNA"/>
</dbReference>
<dbReference type="Gene3D" id="1.25.40.10">
    <property type="entry name" value="Tetratricopeptide repeat domain"/>
    <property type="match status" value="2"/>
</dbReference>
<keyword evidence="4" id="KW-1185">Reference proteome</keyword>